<dbReference type="AlphaFoldDB" id="A0A4Y7PMX1"/>
<dbReference type="PANTHER" id="PTHR10562">
    <property type="entry name" value="SMALL UBIQUITIN-RELATED MODIFIER"/>
    <property type="match status" value="1"/>
</dbReference>
<dbReference type="InterPro" id="IPR029071">
    <property type="entry name" value="Ubiquitin-like_domsf"/>
</dbReference>
<proteinExistence type="predicted"/>
<name>A0A4Y7PMX1_9AGAM</name>
<evidence type="ECO:0000313" key="2">
    <source>
        <dbReference type="EMBL" id="TDL16793.1"/>
    </source>
</evidence>
<protein>
    <submittedName>
        <fullName evidence="2">Ubiquitin-like protein</fullName>
    </submittedName>
</protein>
<keyword evidence="3" id="KW-1185">Reference proteome</keyword>
<gene>
    <name evidence="2" type="ORF">BD410DRAFT_794998</name>
</gene>
<dbReference type="InterPro" id="IPR022617">
    <property type="entry name" value="Rad60/SUMO-like_dom"/>
</dbReference>
<evidence type="ECO:0000313" key="3">
    <source>
        <dbReference type="Proteomes" id="UP000294933"/>
    </source>
</evidence>
<organism evidence="2 3">
    <name type="scientific">Rickenella mellea</name>
    <dbReference type="NCBI Taxonomy" id="50990"/>
    <lineage>
        <taxon>Eukaryota</taxon>
        <taxon>Fungi</taxon>
        <taxon>Dikarya</taxon>
        <taxon>Basidiomycota</taxon>
        <taxon>Agaricomycotina</taxon>
        <taxon>Agaricomycetes</taxon>
        <taxon>Hymenochaetales</taxon>
        <taxon>Rickenellaceae</taxon>
        <taxon>Rickenella</taxon>
    </lineage>
</organism>
<dbReference type="Gene3D" id="3.10.20.90">
    <property type="entry name" value="Phosphatidylinositol 3-kinase Catalytic Subunit, Chain A, domain 1"/>
    <property type="match status" value="1"/>
</dbReference>
<accession>A0A4Y7PMX1</accession>
<evidence type="ECO:0000259" key="1">
    <source>
        <dbReference type="PROSITE" id="PS50053"/>
    </source>
</evidence>
<reference evidence="2 3" key="1">
    <citation type="submission" date="2018-06" db="EMBL/GenBank/DDBJ databases">
        <title>A transcriptomic atlas of mushroom development highlights an independent origin of complex multicellularity.</title>
        <authorList>
            <consortium name="DOE Joint Genome Institute"/>
            <person name="Krizsan K."/>
            <person name="Almasi E."/>
            <person name="Merenyi Z."/>
            <person name="Sahu N."/>
            <person name="Viragh M."/>
            <person name="Koszo T."/>
            <person name="Mondo S."/>
            <person name="Kiss B."/>
            <person name="Balint B."/>
            <person name="Kues U."/>
            <person name="Barry K."/>
            <person name="Hegedus J.C."/>
            <person name="Henrissat B."/>
            <person name="Johnson J."/>
            <person name="Lipzen A."/>
            <person name="Ohm R."/>
            <person name="Nagy I."/>
            <person name="Pangilinan J."/>
            <person name="Yan J."/>
            <person name="Xiong Y."/>
            <person name="Grigoriev I.V."/>
            <person name="Hibbett D.S."/>
            <person name="Nagy L.G."/>
        </authorList>
    </citation>
    <scope>NUCLEOTIDE SEQUENCE [LARGE SCALE GENOMIC DNA]</scope>
    <source>
        <strain evidence="2 3">SZMC22713</strain>
    </source>
</reference>
<feature type="domain" description="Ubiquitin-like" evidence="1">
    <location>
        <begin position="18"/>
        <end position="92"/>
    </location>
</feature>
<dbReference type="InterPro" id="IPR000626">
    <property type="entry name" value="Ubiquitin-like_dom"/>
</dbReference>
<dbReference type="PROSITE" id="PS50053">
    <property type="entry name" value="UBIQUITIN_2"/>
    <property type="match status" value="1"/>
</dbReference>
<dbReference type="Pfam" id="PF11976">
    <property type="entry name" value="Rad60-SLD"/>
    <property type="match status" value="1"/>
</dbReference>
<sequence length="94" mass="10172">MSDTGDTKPDVKPNVEKMQICVAYGDKNIKFAVKPSGKLSKLMGAAADALNLDMKALKFTYDGNRIRGDDTPEELGMEDGDQIDCFAEQIGGRA</sequence>
<dbReference type="STRING" id="50990.A0A4Y7PMX1"/>
<dbReference type="SUPFAM" id="SSF54236">
    <property type="entry name" value="Ubiquitin-like"/>
    <property type="match status" value="1"/>
</dbReference>
<dbReference type="CDD" id="cd01763">
    <property type="entry name" value="Ubl_SUMO_like"/>
    <property type="match status" value="1"/>
</dbReference>
<dbReference type="Proteomes" id="UP000294933">
    <property type="component" value="Unassembled WGS sequence"/>
</dbReference>
<dbReference type="EMBL" id="ML170235">
    <property type="protein sequence ID" value="TDL16793.1"/>
    <property type="molecule type" value="Genomic_DNA"/>
</dbReference>
<dbReference type="VEuPathDB" id="FungiDB:BD410DRAFT_794998"/>
<dbReference type="OrthoDB" id="442921at2759"/>